<evidence type="ECO:0000313" key="3">
    <source>
        <dbReference type="Proteomes" id="UP000012960"/>
    </source>
</evidence>
<dbReference type="Proteomes" id="UP000012960">
    <property type="component" value="Unplaced"/>
</dbReference>
<reference evidence="2" key="1">
    <citation type="submission" date="2021-05" db="UniProtKB">
        <authorList>
            <consortium name="EnsemblPlants"/>
        </authorList>
    </citation>
    <scope>IDENTIFICATION</scope>
    <source>
        <strain evidence="2">subsp. malaccensis</strain>
    </source>
</reference>
<dbReference type="EnsemblPlants" id="Ma03_t06870.1">
    <property type="protein sequence ID" value="Ma03_p06870.1"/>
    <property type="gene ID" value="Ma03_g06870"/>
</dbReference>
<dbReference type="Gramene" id="Ma03_t06870.1">
    <property type="protein sequence ID" value="Ma03_p06870.1"/>
    <property type="gene ID" value="Ma03_g06870"/>
</dbReference>
<sequence>MDENLQIIHVNTRDYHENLQIIHVITLDYHISLHQTDKRSKRLLHNNALQGYQRGTFDPRTEIRRRSRSELYLFQERWDQAAREDEGWVDPFRAPKQKKRRPLTSNVP</sequence>
<feature type="region of interest" description="Disordered" evidence="1">
    <location>
        <begin position="89"/>
        <end position="108"/>
    </location>
</feature>
<protein>
    <submittedName>
        <fullName evidence="2">Uncharacterized protein</fullName>
    </submittedName>
</protein>
<evidence type="ECO:0000313" key="2">
    <source>
        <dbReference type="EnsemblPlants" id="Ma03_p06870.1"/>
    </source>
</evidence>
<name>A0A804I9A7_MUSAM</name>
<accession>A0A804I9A7</accession>
<dbReference type="InParanoid" id="A0A804I9A7"/>
<keyword evidence="3" id="KW-1185">Reference proteome</keyword>
<proteinExistence type="predicted"/>
<organism evidence="2 3">
    <name type="scientific">Musa acuminata subsp. malaccensis</name>
    <name type="common">Wild banana</name>
    <name type="synonym">Musa malaccensis</name>
    <dbReference type="NCBI Taxonomy" id="214687"/>
    <lineage>
        <taxon>Eukaryota</taxon>
        <taxon>Viridiplantae</taxon>
        <taxon>Streptophyta</taxon>
        <taxon>Embryophyta</taxon>
        <taxon>Tracheophyta</taxon>
        <taxon>Spermatophyta</taxon>
        <taxon>Magnoliopsida</taxon>
        <taxon>Liliopsida</taxon>
        <taxon>Zingiberales</taxon>
        <taxon>Musaceae</taxon>
        <taxon>Musa</taxon>
    </lineage>
</organism>
<evidence type="ECO:0000256" key="1">
    <source>
        <dbReference type="SAM" id="MobiDB-lite"/>
    </source>
</evidence>
<dbReference type="AlphaFoldDB" id="A0A804I9A7"/>